<dbReference type="EMBL" id="MEIS01000105">
    <property type="protein sequence ID" value="PIT55132.1"/>
    <property type="molecule type" value="Genomic_DNA"/>
</dbReference>
<proteinExistence type="predicted"/>
<evidence type="ECO:0000313" key="3">
    <source>
        <dbReference type="EMBL" id="PIT55132.1"/>
    </source>
</evidence>
<dbReference type="NCBIfam" id="TIGR01414">
    <property type="entry name" value="autotrans_barl"/>
    <property type="match status" value="1"/>
</dbReference>
<dbReference type="SUPFAM" id="SSF51126">
    <property type="entry name" value="Pectin lyase-like"/>
    <property type="match status" value="1"/>
</dbReference>
<dbReference type="Pfam" id="PF18883">
    <property type="entry name" value="AC_1"/>
    <property type="match status" value="1"/>
</dbReference>
<dbReference type="PANTHER" id="PTHR35037:SF3">
    <property type="entry name" value="C-TERMINAL REGION OF AIDA-LIKE PROTEIN"/>
    <property type="match status" value="1"/>
</dbReference>
<dbReference type="SMART" id="SM00869">
    <property type="entry name" value="Autotransporter"/>
    <property type="match status" value="1"/>
</dbReference>
<feature type="compositionally biased region" description="Low complexity" evidence="1">
    <location>
        <begin position="209"/>
        <end position="224"/>
    </location>
</feature>
<dbReference type="InterPro" id="IPR051551">
    <property type="entry name" value="Autotransporter_adhesion"/>
</dbReference>
<dbReference type="InterPro" id="IPR043990">
    <property type="entry name" value="AC_1"/>
</dbReference>
<dbReference type="InterPro" id="IPR005546">
    <property type="entry name" value="Autotransporte_beta"/>
</dbReference>
<feature type="compositionally biased region" description="Polar residues" evidence="1">
    <location>
        <begin position="1"/>
        <end position="59"/>
    </location>
</feature>
<feature type="compositionally biased region" description="Gly residues" evidence="1">
    <location>
        <begin position="225"/>
        <end position="260"/>
    </location>
</feature>
<feature type="compositionally biased region" description="Low complexity" evidence="1">
    <location>
        <begin position="261"/>
        <end position="270"/>
    </location>
</feature>
<dbReference type="RefSeq" id="WP_180297876.1">
    <property type="nucleotide sequence ID" value="NZ_MEIS01000105.1"/>
</dbReference>
<protein>
    <recommendedName>
        <fullName evidence="2">Autotransporter domain-containing protein</fullName>
    </recommendedName>
</protein>
<evidence type="ECO:0000259" key="2">
    <source>
        <dbReference type="PROSITE" id="PS51208"/>
    </source>
</evidence>
<name>A0A2N9XY26_9NEIS</name>
<dbReference type="PROSITE" id="PS51208">
    <property type="entry name" value="AUTOTRANSPORTER"/>
    <property type="match status" value="1"/>
</dbReference>
<evidence type="ECO:0000256" key="1">
    <source>
        <dbReference type="SAM" id="MobiDB-lite"/>
    </source>
</evidence>
<dbReference type="Proteomes" id="UP000229434">
    <property type="component" value="Unassembled WGS sequence"/>
</dbReference>
<evidence type="ECO:0000313" key="4">
    <source>
        <dbReference type="Proteomes" id="UP000229434"/>
    </source>
</evidence>
<comment type="caution">
    <text evidence="3">The sequence shown here is derived from an EMBL/GenBank/DDBJ whole genome shotgun (WGS) entry which is preliminary data.</text>
</comment>
<dbReference type="Gene3D" id="2.40.128.130">
    <property type="entry name" value="Autotransporter beta-domain"/>
    <property type="match status" value="1"/>
</dbReference>
<feature type="compositionally biased region" description="Gly residues" evidence="1">
    <location>
        <begin position="157"/>
        <end position="193"/>
    </location>
</feature>
<feature type="compositionally biased region" description="Low complexity" evidence="1">
    <location>
        <begin position="84"/>
        <end position="121"/>
    </location>
</feature>
<dbReference type="SUPFAM" id="SSF103515">
    <property type="entry name" value="Autotransporter"/>
    <property type="match status" value="1"/>
</dbReference>
<dbReference type="InterPro" id="IPR003991">
    <property type="entry name" value="Pertactin_virulence_factor"/>
</dbReference>
<feature type="compositionally biased region" description="Gly residues" evidence="1">
    <location>
        <begin position="122"/>
        <end position="148"/>
    </location>
</feature>
<dbReference type="InterPro" id="IPR011050">
    <property type="entry name" value="Pectin_lyase_fold/virulence"/>
</dbReference>
<dbReference type="Gene3D" id="2.160.20.20">
    <property type="match status" value="1"/>
</dbReference>
<feature type="non-terminal residue" evidence="3">
    <location>
        <position position="1"/>
    </location>
</feature>
<feature type="region of interest" description="Disordered" evidence="1">
    <location>
        <begin position="1"/>
        <end position="281"/>
    </location>
</feature>
<dbReference type="PANTHER" id="PTHR35037">
    <property type="entry name" value="C-TERMINAL REGION OF AIDA-LIKE PROTEIN"/>
    <property type="match status" value="1"/>
</dbReference>
<dbReference type="AlphaFoldDB" id="A0A2N9XY26"/>
<sequence>SDETGNGSDETGNGSDETGNGSDETGNGSDETGNGSDETGNGSDETGNGSDETGNGSDETGNGSDETGNGTGDNGTGDNGTGDNGTDNNGTGDNGTDNNGTGDNGTDNNGTGDNGTDNNGTGDNGTGGNGTGDNGAGDNGTGDNGTGDNGTDNNGTGDNGTGGNGTGGNGTGDNGTGGNGTGDNGTGGNGTGDNGTDNNGTGGNGTGDNGTDNNGTGDNGTDNNGTGGNGTGGNGTGDNGTGDNGTGGNGTGDNGTGGNGTSDNGTSDDTAAVTIRNDSPDGITYMQDHKIAGKSIGIKAINTSNTGVISINVADEVKGETDAGIHSSGTSGATNVITLQNGAIVSGGEGIAIQDDDTNAHVNLEDGSKVIGAIKLGKGDDILTINQGADISQITTIDGGENTGDIDTLNIHGTLKGSSASSGSEGNIAILNWDNINVKKQGKLTLTGDLETTKLVIENEGTLDLSPSPVLAKAIAPIQETTISGDVENAGTISLSSNHSAGDLLIIDGDYTGNNGILELDTDSTSTTDRLRITGNATGTTSVTVHNDGGLGADTGDTDGINIINVEGTSEDEAFSLAGGHVDAGAFEYHLSKGDADGEGNDWYLRSRVVDPTSSKSKVLYRKEVPLYAAVGAQLRQADSIMLGNMHQRLGNSAQSDSRMSWGRVIATRADIEQNGAANARSKGDYAGLQLGSDIWQHNGWHVGGYLGYLHGDLDVNGFASGVNGRVGKNATKSYFLGAYGNYTHNNGAYVDLVLQGARHNVDIKPDGNTNSKQKGHGVTASVEAGKPFSLGNSAWKLEPQAQIVHQWLDLDDSNISGNTTVKQGHNDAWLFRVGARMEGNYQTGKGTVRPHARVNLFYSPNGTDHTTFTTRNASTTLHSGGGHTSAEVAVGGSYYVNDNVSVYGEVGHTWSNGGDTKVKAPVSGSVGLKVLW</sequence>
<reference evidence="3 4" key="1">
    <citation type="journal article" date="2017" name="MBio">
        <title>Type VI secretion-mediated competition in the bee gut microbiome.</title>
        <authorList>
            <person name="Steele M.I."/>
            <person name="Kwong W.K."/>
            <person name="Powell J.E."/>
            <person name="Whiteley M."/>
            <person name="Moran N.A."/>
        </authorList>
    </citation>
    <scope>NUCLEOTIDE SEQUENCE [LARGE SCALE GENOMIC DNA]</scope>
    <source>
        <strain evidence="3 4">Nev3CBA3</strain>
    </source>
</reference>
<gene>
    <name evidence="3" type="ORF">BHC49_06980</name>
</gene>
<dbReference type="InterPro" id="IPR036709">
    <property type="entry name" value="Autotransporte_beta_dom_sf"/>
</dbReference>
<dbReference type="GO" id="GO:0019867">
    <property type="term" value="C:outer membrane"/>
    <property type="evidence" value="ECO:0007669"/>
    <property type="project" value="InterPro"/>
</dbReference>
<organism evidence="3 4">
    <name type="scientific">Snodgrassella alvi</name>
    <dbReference type="NCBI Taxonomy" id="1196083"/>
    <lineage>
        <taxon>Bacteria</taxon>
        <taxon>Pseudomonadati</taxon>
        <taxon>Pseudomonadota</taxon>
        <taxon>Betaproteobacteria</taxon>
        <taxon>Neisseriales</taxon>
        <taxon>Neisseriaceae</taxon>
        <taxon>Snodgrassella</taxon>
    </lineage>
</organism>
<dbReference type="CDD" id="cd01344">
    <property type="entry name" value="PL2_Passenger_AT"/>
    <property type="match status" value="1"/>
</dbReference>
<dbReference type="Pfam" id="PF03797">
    <property type="entry name" value="Autotransporter"/>
    <property type="match status" value="1"/>
</dbReference>
<feature type="domain" description="Autotransporter" evidence="2">
    <location>
        <begin position="654"/>
        <end position="933"/>
    </location>
</feature>
<dbReference type="InterPro" id="IPR012332">
    <property type="entry name" value="Autotransporter_pectin_lyase_C"/>
</dbReference>
<dbReference type="PRINTS" id="PR01484">
    <property type="entry name" value="PRTACTNFAMLY"/>
</dbReference>
<feature type="compositionally biased region" description="Gly residues" evidence="1">
    <location>
        <begin position="69"/>
        <end position="83"/>
    </location>
</feature>
<accession>A0A2N9XY26</accession>
<dbReference type="InterPro" id="IPR006315">
    <property type="entry name" value="OM_autotransptr_brl_dom"/>
</dbReference>